<evidence type="ECO:0000256" key="1">
    <source>
        <dbReference type="ARBA" id="ARBA00022741"/>
    </source>
</evidence>
<keyword evidence="6" id="KW-0238">DNA-binding</keyword>
<keyword evidence="8" id="KW-0804">Transcription</keyword>
<name>A0A3B0ZM70_9ZZZZ</name>
<dbReference type="PANTHER" id="PTHR45766">
    <property type="entry name" value="DNA ANNEALING HELICASE AND ENDONUCLEASE ZRANB3 FAMILY MEMBER"/>
    <property type="match status" value="1"/>
</dbReference>
<keyword evidence="2" id="KW-0378">Hydrolase</keyword>
<dbReference type="Pfam" id="PF18339">
    <property type="entry name" value="Tudor_1_RapA"/>
    <property type="match status" value="1"/>
</dbReference>
<dbReference type="Pfam" id="PF18337">
    <property type="entry name" value="Tudor_RapA"/>
    <property type="match status" value="1"/>
</dbReference>
<reference evidence="11" key="1">
    <citation type="submission" date="2018-06" db="EMBL/GenBank/DDBJ databases">
        <authorList>
            <person name="Zhirakovskaya E."/>
        </authorList>
    </citation>
    <scope>NUCLEOTIDE SEQUENCE</scope>
</reference>
<keyword evidence="4" id="KW-0067">ATP-binding</keyword>
<dbReference type="Gene3D" id="2.30.30.930">
    <property type="match status" value="1"/>
</dbReference>
<dbReference type="InterPro" id="IPR000330">
    <property type="entry name" value="SNF2_N"/>
</dbReference>
<evidence type="ECO:0000256" key="6">
    <source>
        <dbReference type="ARBA" id="ARBA00023125"/>
    </source>
</evidence>
<dbReference type="Gene3D" id="2.30.30.140">
    <property type="match status" value="1"/>
</dbReference>
<dbReference type="SUPFAM" id="SSF52540">
    <property type="entry name" value="P-loop containing nucleoside triphosphate hydrolases"/>
    <property type="match status" value="2"/>
</dbReference>
<evidence type="ECO:0000256" key="2">
    <source>
        <dbReference type="ARBA" id="ARBA00022801"/>
    </source>
</evidence>
<dbReference type="InterPro" id="IPR040766">
    <property type="entry name" value="Tudor_2_RapA"/>
</dbReference>
<dbReference type="EMBL" id="UOFO01000115">
    <property type="protein sequence ID" value="VAW87259.1"/>
    <property type="molecule type" value="Genomic_DNA"/>
</dbReference>
<dbReference type="Gene3D" id="3.40.50.300">
    <property type="entry name" value="P-loop containing nucleotide triphosphate hydrolases"/>
    <property type="match status" value="1"/>
</dbReference>
<sequence length="976" mass="110223">MNLFVVGQRWVSDTEPELGLGAVLNVDFRVVTMQFKAVDEQRSYAINNAPLSRVRFKPGDGVEHRNGMVFLVSEVEEQQGVLIYSGVQEDGTSIEVSEVALSDTIQFNKPQDRLFAGLIDSDRAYQLRYATQRFRTAKQASAVYGLSGVRTELLPHQMYIAHEVAQRYAPRVLLADEVGLGKTIEAGLILHQQLLTGRVKRVLIVVPESLCFQWLVEMLRRFNLQFSLFDEGRCEACEDSEQSPFLSEQLILCSLEFLAGSAHRQEQVLAGGWDMLIVDEAHHLQWNENDPSPEYSIIAKLAAEVRAILLLTATPDQLGHASHFARLRLLDPDRFYDLQVFLEEEQEYGTIARAAERILENQPLDEQAENVLRGLLGQDYNTIFGITDQQKVTSLTADDQARAIRALLDRHGTGRILFRNSRRTVGGFPKRILNSYPLPFPELYRSLISIYVQQIEENVSNEKALLPIIRPEYLLLGGEGKQTWATIDPRVDWLLEFVTAHPNEKILLICGSPQTVVDLEQAVREHGRIRAAVFHEGLSIVQRDRAAAYFSETEYGAQLLMCSELGSEGRNFQFAHHLVLFDLPLIPDLLEQRIGRLDRIGQLSEIQIHVPYFQTPIYETLFRWYDEGLDAFSHTSAARYEVYVQLGESLRQLLITLAGAGKQDISAVDTLVQQASHLHSQLTALMAQGRDRLLELNSHNVKRSTALIAQVEKYCDQAELKQYVELLFDCAGIEMEDHSRLAYIVKPGSHMSISGVPYLMEEGVTVTFDRDLALSREDILYLSWEHPMVAALMEWVSGTEIGNTSVVVIDGKGDDVGQSSFFLEIHYVVECPAPKVYQVGQYLAQNGLRVVINDKRNDCSDQLDYAAINSRIIDHDIDPLAMQQVVREQMTQIETILEAGNNIVNKRLNEIITLAGKSMTVALSEEIQRLNVLKAVNPNIRDEELVFLQDRMRSLNCYISAAKVRVDALRLIFVSG</sequence>
<evidence type="ECO:0000256" key="3">
    <source>
        <dbReference type="ARBA" id="ARBA00022806"/>
    </source>
</evidence>
<organism evidence="11">
    <name type="scientific">hydrothermal vent metagenome</name>
    <dbReference type="NCBI Taxonomy" id="652676"/>
    <lineage>
        <taxon>unclassified sequences</taxon>
        <taxon>metagenomes</taxon>
        <taxon>ecological metagenomes</taxon>
    </lineage>
</organism>
<dbReference type="InterPro" id="IPR057342">
    <property type="entry name" value="DEXDc_RapA"/>
</dbReference>
<dbReference type="Pfam" id="PF00271">
    <property type="entry name" value="Helicase_C"/>
    <property type="match status" value="1"/>
</dbReference>
<evidence type="ECO:0000313" key="11">
    <source>
        <dbReference type="EMBL" id="VAW87259.1"/>
    </source>
</evidence>
<dbReference type="PROSITE" id="PS51194">
    <property type="entry name" value="HELICASE_CTER"/>
    <property type="match status" value="1"/>
</dbReference>
<dbReference type="SMART" id="SM00487">
    <property type="entry name" value="DEXDc"/>
    <property type="match status" value="1"/>
</dbReference>
<feature type="domain" description="Helicase ATP-binding" evidence="9">
    <location>
        <begin position="163"/>
        <end position="333"/>
    </location>
</feature>
<dbReference type="SMART" id="SM00490">
    <property type="entry name" value="HELICc"/>
    <property type="match status" value="1"/>
</dbReference>
<dbReference type="Gene3D" id="6.10.140.1500">
    <property type="match status" value="1"/>
</dbReference>
<dbReference type="CDD" id="cd18011">
    <property type="entry name" value="DEXDc_RapA"/>
    <property type="match status" value="1"/>
</dbReference>
<dbReference type="PROSITE" id="PS51192">
    <property type="entry name" value="HELICASE_ATP_BIND_1"/>
    <property type="match status" value="1"/>
</dbReference>
<evidence type="ECO:0000256" key="5">
    <source>
        <dbReference type="ARBA" id="ARBA00023015"/>
    </source>
</evidence>
<dbReference type="GO" id="GO:0005524">
    <property type="term" value="F:ATP binding"/>
    <property type="evidence" value="ECO:0007669"/>
    <property type="project" value="UniProtKB-KW"/>
</dbReference>
<keyword evidence="5" id="KW-0805">Transcription regulation</keyword>
<gene>
    <name evidence="11" type="ORF">MNBD_GAMMA16-361</name>
</gene>
<dbReference type="GO" id="GO:0006355">
    <property type="term" value="P:regulation of DNA-templated transcription"/>
    <property type="evidence" value="ECO:0007669"/>
    <property type="project" value="InterPro"/>
</dbReference>
<dbReference type="Pfam" id="PF00176">
    <property type="entry name" value="SNF2-rel_dom"/>
    <property type="match status" value="1"/>
</dbReference>
<evidence type="ECO:0000256" key="8">
    <source>
        <dbReference type="ARBA" id="ARBA00023163"/>
    </source>
</evidence>
<protein>
    <submittedName>
        <fullName evidence="11">RNA polymerase associated protein RapA</fullName>
    </submittedName>
</protein>
<dbReference type="InterPro" id="IPR022737">
    <property type="entry name" value="RapA_C"/>
</dbReference>
<dbReference type="InterPro" id="IPR040765">
    <property type="entry name" value="Tudor_1_RapA"/>
</dbReference>
<evidence type="ECO:0000256" key="4">
    <source>
        <dbReference type="ARBA" id="ARBA00022840"/>
    </source>
</evidence>
<keyword evidence="7" id="KW-0010">Activator</keyword>
<dbReference type="GO" id="GO:0016817">
    <property type="term" value="F:hydrolase activity, acting on acid anhydrides"/>
    <property type="evidence" value="ECO:0007669"/>
    <property type="project" value="InterPro"/>
</dbReference>
<feature type="domain" description="Helicase C-terminal" evidence="10">
    <location>
        <begin position="490"/>
        <end position="650"/>
    </location>
</feature>
<dbReference type="GO" id="GO:0003677">
    <property type="term" value="F:DNA binding"/>
    <property type="evidence" value="ECO:0007669"/>
    <property type="project" value="UniProtKB-KW"/>
</dbReference>
<dbReference type="InterPro" id="IPR027417">
    <property type="entry name" value="P-loop_NTPase"/>
</dbReference>
<keyword evidence="3" id="KW-0347">Helicase</keyword>
<dbReference type="InterPro" id="IPR001650">
    <property type="entry name" value="Helicase_C-like"/>
</dbReference>
<dbReference type="NCBIfam" id="NF003426">
    <property type="entry name" value="PRK04914.1"/>
    <property type="match status" value="1"/>
</dbReference>
<dbReference type="InterPro" id="IPR038718">
    <property type="entry name" value="SNF2-like_sf"/>
</dbReference>
<dbReference type="Pfam" id="PF12137">
    <property type="entry name" value="RapA_C"/>
    <property type="match status" value="1"/>
</dbReference>
<dbReference type="InterPro" id="IPR023949">
    <property type="entry name" value="Helicase_RapA"/>
</dbReference>
<dbReference type="PANTHER" id="PTHR45766:SF6">
    <property type="entry name" value="SWI_SNF-RELATED MATRIX-ASSOCIATED ACTIN-DEPENDENT REGULATOR OF CHROMATIN SUBFAMILY A-LIKE PROTEIN 1"/>
    <property type="match status" value="1"/>
</dbReference>
<evidence type="ECO:0000256" key="7">
    <source>
        <dbReference type="ARBA" id="ARBA00023159"/>
    </source>
</evidence>
<dbReference type="Gene3D" id="3.40.50.10810">
    <property type="entry name" value="Tandem AAA-ATPase domain"/>
    <property type="match status" value="1"/>
</dbReference>
<dbReference type="CDD" id="cd18793">
    <property type="entry name" value="SF2_C_SNF"/>
    <property type="match status" value="1"/>
</dbReference>
<proteinExistence type="inferred from homology"/>
<keyword evidence="1" id="KW-0547">Nucleotide-binding</keyword>
<evidence type="ECO:0000259" key="9">
    <source>
        <dbReference type="PROSITE" id="PS51192"/>
    </source>
</evidence>
<evidence type="ECO:0000259" key="10">
    <source>
        <dbReference type="PROSITE" id="PS51194"/>
    </source>
</evidence>
<dbReference type="HAMAP" id="MF_01821">
    <property type="entry name" value="Helicase_RapA"/>
    <property type="match status" value="1"/>
</dbReference>
<dbReference type="GO" id="GO:0004386">
    <property type="term" value="F:helicase activity"/>
    <property type="evidence" value="ECO:0007669"/>
    <property type="project" value="UniProtKB-KW"/>
</dbReference>
<dbReference type="Gene3D" id="3.30.360.80">
    <property type="match status" value="1"/>
</dbReference>
<accession>A0A3B0ZM70</accession>
<dbReference type="InterPro" id="IPR049730">
    <property type="entry name" value="SNF2/RAD54-like_C"/>
</dbReference>
<dbReference type="AlphaFoldDB" id="A0A3B0ZM70"/>
<dbReference type="InterPro" id="IPR014001">
    <property type="entry name" value="Helicase_ATP-bd"/>
</dbReference>